<evidence type="ECO:0000256" key="7">
    <source>
        <dbReference type="SAM" id="SignalP"/>
    </source>
</evidence>
<dbReference type="PANTHER" id="PTHR35333">
    <property type="entry name" value="BETA-LACTAMASE"/>
    <property type="match status" value="1"/>
</dbReference>
<dbReference type="NCBIfam" id="NF033103">
    <property type="entry name" value="bla_class_A"/>
    <property type="match status" value="1"/>
</dbReference>
<keyword evidence="10" id="KW-1185">Reference proteome</keyword>
<proteinExistence type="inferred from homology"/>
<dbReference type="InterPro" id="IPR023650">
    <property type="entry name" value="Beta-lactam_class-A_AS"/>
</dbReference>
<evidence type="ECO:0000259" key="8">
    <source>
        <dbReference type="Pfam" id="PF13354"/>
    </source>
</evidence>
<comment type="catalytic activity">
    <reaction evidence="1 6">
        <text>a beta-lactam + H2O = a substituted beta-amino acid</text>
        <dbReference type="Rhea" id="RHEA:20401"/>
        <dbReference type="ChEBI" id="CHEBI:15377"/>
        <dbReference type="ChEBI" id="CHEBI:35627"/>
        <dbReference type="ChEBI" id="CHEBI:140347"/>
        <dbReference type="EC" id="3.5.2.6"/>
    </reaction>
</comment>
<evidence type="ECO:0000256" key="2">
    <source>
        <dbReference type="ARBA" id="ARBA00009009"/>
    </source>
</evidence>
<reference evidence="9 10" key="1">
    <citation type="journal article" date="2013" name="Int. J. Syst. Evol. Microbiol.">
        <title>Roseomonas aerophila sp. nov., isolated from air.</title>
        <authorList>
            <person name="Kim S.J."/>
            <person name="Weon H.Y."/>
            <person name="Ahn J.H."/>
            <person name="Hong S.B."/>
            <person name="Seok S.J."/>
            <person name="Whang K.S."/>
            <person name="Kwon S.W."/>
        </authorList>
    </citation>
    <scope>NUCLEOTIDE SEQUENCE [LARGE SCALE GENOMIC DNA]</scope>
    <source>
        <strain evidence="9 10">NBRC 108923</strain>
    </source>
</reference>
<dbReference type="PANTHER" id="PTHR35333:SF3">
    <property type="entry name" value="BETA-LACTAMASE-TYPE TRANSPEPTIDASE FOLD CONTAINING PROTEIN"/>
    <property type="match status" value="1"/>
</dbReference>
<evidence type="ECO:0000256" key="1">
    <source>
        <dbReference type="ARBA" id="ARBA00001526"/>
    </source>
</evidence>
<dbReference type="SUPFAM" id="SSF56601">
    <property type="entry name" value="beta-lactamase/transpeptidase-like"/>
    <property type="match status" value="1"/>
</dbReference>
<evidence type="ECO:0000313" key="9">
    <source>
        <dbReference type="EMBL" id="MBC9208028.1"/>
    </source>
</evidence>
<evidence type="ECO:0000313" key="10">
    <source>
        <dbReference type="Proteomes" id="UP000626026"/>
    </source>
</evidence>
<comment type="similarity">
    <text evidence="2 6">Belongs to the class-A beta-lactamase family.</text>
</comment>
<organism evidence="9 10">
    <name type="scientific">Teichococcus aerophilus</name>
    <dbReference type="NCBI Taxonomy" id="1224513"/>
    <lineage>
        <taxon>Bacteria</taxon>
        <taxon>Pseudomonadati</taxon>
        <taxon>Pseudomonadota</taxon>
        <taxon>Alphaproteobacteria</taxon>
        <taxon>Acetobacterales</taxon>
        <taxon>Roseomonadaceae</taxon>
        <taxon>Roseomonas</taxon>
    </lineage>
</organism>
<keyword evidence="7" id="KW-0732">Signal</keyword>
<feature type="domain" description="Beta-lactamase class A catalytic" evidence="8">
    <location>
        <begin position="52"/>
        <end position="270"/>
    </location>
</feature>
<evidence type="ECO:0000256" key="4">
    <source>
        <dbReference type="ARBA" id="ARBA00022801"/>
    </source>
</evidence>
<dbReference type="Gene3D" id="3.40.710.10">
    <property type="entry name" value="DD-peptidase/beta-lactamase superfamily"/>
    <property type="match status" value="1"/>
</dbReference>
<dbReference type="RefSeq" id="WP_187785193.1">
    <property type="nucleotide sequence ID" value="NZ_JACTVA010000025.1"/>
</dbReference>
<evidence type="ECO:0000256" key="6">
    <source>
        <dbReference type="RuleBase" id="RU361140"/>
    </source>
</evidence>
<feature type="signal peptide" evidence="7">
    <location>
        <begin position="1"/>
        <end position="29"/>
    </location>
</feature>
<evidence type="ECO:0000256" key="3">
    <source>
        <dbReference type="ARBA" id="ARBA00012865"/>
    </source>
</evidence>
<dbReference type="InterPro" id="IPR000871">
    <property type="entry name" value="Beta-lactam_class-A"/>
</dbReference>
<comment type="caution">
    <text evidence="9">The sequence shown here is derived from an EMBL/GenBank/DDBJ whole genome shotgun (WGS) entry which is preliminary data.</text>
</comment>
<dbReference type="EC" id="3.5.2.6" evidence="3 6"/>
<dbReference type="InterPro" id="IPR012338">
    <property type="entry name" value="Beta-lactam/transpept-like"/>
</dbReference>
<evidence type="ECO:0000256" key="5">
    <source>
        <dbReference type="ARBA" id="ARBA00023251"/>
    </source>
</evidence>
<protein>
    <recommendedName>
        <fullName evidence="3 6">Beta-lactamase</fullName>
        <ecNumber evidence="3 6">3.5.2.6</ecNumber>
    </recommendedName>
</protein>
<sequence length="300" mass="31298">MISRRSWMGGTAALSALAMGFGAPRLAHAAGGFAALPATFARIEATRGGRLGVAVLDTGNGQQAGHRQDERFVLCSTFKLLAAAAVLARADAGQVRMDQRIRYTRQDLVAYSPTTEKHIGGNGMTLAALCEATMVLSDNGAANLLLRDVLDGPAGLTAWLRRIGDPTTRLDRNEPALNESVGDDHRDTSTPAALIATLHKLALGDTLAPASRAQLLGWLRGNLTGDKRLKARLPPGWQAGEKTGTYNESRTSNDIGLFWPPGGAAPILVAAYLTEGAADGAIRDAALADVGAAVAAAWSP</sequence>
<dbReference type="PROSITE" id="PS51318">
    <property type="entry name" value="TAT"/>
    <property type="match status" value="1"/>
</dbReference>
<dbReference type="PROSITE" id="PS00146">
    <property type="entry name" value="BETA_LACTAMASE_A"/>
    <property type="match status" value="1"/>
</dbReference>
<name>A0ABR7RNS7_9PROT</name>
<gene>
    <name evidence="9" type="primary">bla</name>
    <name evidence="9" type="ORF">IBL26_14375</name>
</gene>
<keyword evidence="5 6" id="KW-0046">Antibiotic resistance</keyword>
<accession>A0ABR7RNS7</accession>
<dbReference type="Proteomes" id="UP000626026">
    <property type="component" value="Unassembled WGS sequence"/>
</dbReference>
<dbReference type="EMBL" id="JACTVA010000025">
    <property type="protein sequence ID" value="MBC9208028.1"/>
    <property type="molecule type" value="Genomic_DNA"/>
</dbReference>
<keyword evidence="4 6" id="KW-0378">Hydrolase</keyword>
<dbReference type="InterPro" id="IPR006311">
    <property type="entry name" value="TAT_signal"/>
</dbReference>
<dbReference type="PRINTS" id="PR00118">
    <property type="entry name" value="BLACTAMASEA"/>
</dbReference>
<dbReference type="InterPro" id="IPR045155">
    <property type="entry name" value="Beta-lactam_cat"/>
</dbReference>
<feature type="chain" id="PRO_5046698078" description="Beta-lactamase" evidence="7">
    <location>
        <begin position="30"/>
        <end position="300"/>
    </location>
</feature>
<dbReference type="Pfam" id="PF13354">
    <property type="entry name" value="Beta-lactamase2"/>
    <property type="match status" value="1"/>
</dbReference>